<evidence type="ECO:0000259" key="6">
    <source>
        <dbReference type="PROSITE" id="PS51085"/>
    </source>
</evidence>
<evidence type="ECO:0000256" key="5">
    <source>
        <dbReference type="ARBA" id="ARBA00023014"/>
    </source>
</evidence>
<dbReference type="Pfam" id="PF00111">
    <property type="entry name" value="Fer2"/>
    <property type="match status" value="1"/>
</dbReference>
<dbReference type="Gene3D" id="1.10.150.120">
    <property type="entry name" value="[2Fe-2S]-binding domain"/>
    <property type="match status" value="1"/>
</dbReference>
<keyword evidence="2" id="KW-0479">Metal-binding</keyword>
<gene>
    <name evidence="7" type="ORF">SAMN02982917_2967</name>
</gene>
<dbReference type="SUPFAM" id="SSF47741">
    <property type="entry name" value="CO dehydrogenase ISP C-domain like"/>
    <property type="match status" value="1"/>
</dbReference>
<evidence type="ECO:0000313" key="8">
    <source>
        <dbReference type="Proteomes" id="UP000192936"/>
    </source>
</evidence>
<dbReference type="OrthoDB" id="7375656at2"/>
<dbReference type="InterPro" id="IPR002888">
    <property type="entry name" value="2Fe-2S-bd"/>
</dbReference>
<dbReference type="AlphaFoldDB" id="A0A1X7FJL4"/>
<feature type="domain" description="2Fe-2S ferredoxin-type" evidence="6">
    <location>
        <begin position="1"/>
        <end position="77"/>
    </location>
</feature>
<evidence type="ECO:0000256" key="1">
    <source>
        <dbReference type="ARBA" id="ARBA00022714"/>
    </source>
</evidence>
<dbReference type="InterPro" id="IPR001041">
    <property type="entry name" value="2Fe-2S_ferredoxin-type"/>
</dbReference>
<organism evidence="7 8">
    <name type="scientific">Azospirillum oryzae</name>
    <dbReference type="NCBI Taxonomy" id="286727"/>
    <lineage>
        <taxon>Bacteria</taxon>
        <taxon>Pseudomonadati</taxon>
        <taxon>Pseudomonadota</taxon>
        <taxon>Alphaproteobacteria</taxon>
        <taxon>Rhodospirillales</taxon>
        <taxon>Azospirillaceae</taxon>
        <taxon>Azospirillum</taxon>
    </lineage>
</organism>
<dbReference type="GO" id="GO:0051537">
    <property type="term" value="F:2 iron, 2 sulfur cluster binding"/>
    <property type="evidence" value="ECO:0007669"/>
    <property type="project" value="UniProtKB-KW"/>
</dbReference>
<reference evidence="7 8" key="1">
    <citation type="submission" date="2017-04" db="EMBL/GenBank/DDBJ databases">
        <authorList>
            <person name="Afonso C.L."/>
            <person name="Miller P.J."/>
            <person name="Scott M.A."/>
            <person name="Spackman E."/>
            <person name="Goraichik I."/>
            <person name="Dimitrov K.M."/>
            <person name="Suarez D.L."/>
            <person name="Swayne D.E."/>
        </authorList>
    </citation>
    <scope>NUCLEOTIDE SEQUENCE [LARGE SCALE GENOMIC DNA]</scope>
    <source>
        <strain evidence="7 8">A2P</strain>
    </source>
</reference>
<dbReference type="InterPro" id="IPR036010">
    <property type="entry name" value="2Fe-2S_ferredoxin-like_sf"/>
</dbReference>
<dbReference type="GO" id="GO:0046872">
    <property type="term" value="F:metal ion binding"/>
    <property type="evidence" value="ECO:0007669"/>
    <property type="project" value="UniProtKB-KW"/>
</dbReference>
<keyword evidence="1" id="KW-0001">2Fe-2S</keyword>
<keyword evidence="3" id="KW-0560">Oxidoreductase</keyword>
<dbReference type="PROSITE" id="PS00197">
    <property type="entry name" value="2FE2S_FER_1"/>
    <property type="match status" value="1"/>
</dbReference>
<dbReference type="InterPro" id="IPR051452">
    <property type="entry name" value="Diverse_Oxidoreductases"/>
</dbReference>
<dbReference type="Pfam" id="PF01799">
    <property type="entry name" value="Fer2_2"/>
    <property type="match status" value="1"/>
</dbReference>
<dbReference type="CDD" id="cd00207">
    <property type="entry name" value="fer2"/>
    <property type="match status" value="1"/>
</dbReference>
<dbReference type="PROSITE" id="PS51085">
    <property type="entry name" value="2FE2S_FER_2"/>
    <property type="match status" value="1"/>
</dbReference>
<dbReference type="InterPro" id="IPR012675">
    <property type="entry name" value="Beta-grasp_dom_sf"/>
</dbReference>
<dbReference type="Proteomes" id="UP000192936">
    <property type="component" value="Unassembled WGS sequence"/>
</dbReference>
<dbReference type="GO" id="GO:0016491">
    <property type="term" value="F:oxidoreductase activity"/>
    <property type="evidence" value="ECO:0007669"/>
    <property type="project" value="UniProtKB-KW"/>
</dbReference>
<dbReference type="PANTHER" id="PTHR44379:SF6">
    <property type="entry name" value="BLR6046 PROTEIN"/>
    <property type="match status" value="1"/>
</dbReference>
<proteinExistence type="predicted"/>
<dbReference type="InterPro" id="IPR036884">
    <property type="entry name" value="2Fe-2S-bd_dom_sf"/>
</dbReference>
<name>A0A1X7FJL4_9PROT</name>
<protein>
    <submittedName>
        <fullName evidence="7">Aerobic-type carbon monoxide dehydrogenase, small subunit, CoxS/CutS family</fullName>
    </submittedName>
</protein>
<dbReference type="PANTHER" id="PTHR44379">
    <property type="entry name" value="OXIDOREDUCTASE WITH IRON-SULFUR SUBUNIT"/>
    <property type="match status" value="1"/>
</dbReference>
<dbReference type="FunFam" id="3.10.20.30:FF:000020">
    <property type="entry name" value="Xanthine dehydrogenase iron-sulfur subunit"/>
    <property type="match status" value="1"/>
</dbReference>
<evidence type="ECO:0000256" key="4">
    <source>
        <dbReference type="ARBA" id="ARBA00023004"/>
    </source>
</evidence>
<evidence type="ECO:0000313" key="7">
    <source>
        <dbReference type="EMBL" id="SMF53382.1"/>
    </source>
</evidence>
<evidence type="ECO:0000256" key="3">
    <source>
        <dbReference type="ARBA" id="ARBA00023002"/>
    </source>
</evidence>
<evidence type="ECO:0000256" key="2">
    <source>
        <dbReference type="ARBA" id="ARBA00022723"/>
    </source>
</evidence>
<dbReference type="SUPFAM" id="SSF54292">
    <property type="entry name" value="2Fe-2S ferredoxin-like"/>
    <property type="match status" value="1"/>
</dbReference>
<dbReference type="EMBL" id="FXAK01000005">
    <property type="protein sequence ID" value="SMF53382.1"/>
    <property type="molecule type" value="Genomic_DNA"/>
</dbReference>
<dbReference type="RefSeq" id="WP_085086512.1">
    <property type="nucleotide sequence ID" value="NZ_FXAK01000005.1"/>
</dbReference>
<dbReference type="Gene3D" id="3.10.20.30">
    <property type="match status" value="1"/>
</dbReference>
<sequence length="163" mass="17443">MTVTITVNGADHALDIDPATPLLYVLRDDLELNGAKYGCGLGQCGACTVHIDGKPAFSCLTPVGAVAGRRIRTVEGLGSADAPGLLQQAFEKEQAAQCGYCIAGMLMRAQALLDRNPDPDEAQIRAHMQTNLCRCGTHMRILRAIRRAVAMRKGVQSAQDVRP</sequence>
<keyword evidence="5" id="KW-0411">Iron-sulfur</keyword>
<accession>A0A1X7FJL4</accession>
<keyword evidence="4" id="KW-0408">Iron</keyword>
<dbReference type="InterPro" id="IPR006058">
    <property type="entry name" value="2Fe2S_fd_BS"/>
</dbReference>
<dbReference type="STRING" id="286727.SAMN02982917_2967"/>